<feature type="compositionally biased region" description="Basic and acidic residues" evidence="1">
    <location>
        <begin position="47"/>
        <end position="56"/>
    </location>
</feature>
<accession>A0A5J5AYJ8</accession>
<dbReference type="Proteomes" id="UP000325577">
    <property type="component" value="Linkage Group LG18"/>
</dbReference>
<proteinExistence type="predicted"/>
<name>A0A5J5AYJ8_9ASTE</name>
<evidence type="ECO:0000313" key="2">
    <source>
        <dbReference type="EMBL" id="KAA8534061.1"/>
    </source>
</evidence>
<feature type="region of interest" description="Disordered" evidence="1">
    <location>
        <begin position="1"/>
        <end position="27"/>
    </location>
</feature>
<feature type="compositionally biased region" description="Polar residues" evidence="1">
    <location>
        <begin position="1"/>
        <end position="11"/>
    </location>
</feature>
<protein>
    <submittedName>
        <fullName evidence="2">Uncharacterized protein</fullName>
    </submittedName>
</protein>
<organism evidence="2 3">
    <name type="scientific">Nyssa sinensis</name>
    <dbReference type="NCBI Taxonomy" id="561372"/>
    <lineage>
        <taxon>Eukaryota</taxon>
        <taxon>Viridiplantae</taxon>
        <taxon>Streptophyta</taxon>
        <taxon>Embryophyta</taxon>
        <taxon>Tracheophyta</taxon>
        <taxon>Spermatophyta</taxon>
        <taxon>Magnoliopsida</taxon>
        <taxon>eudicotyledons</taxon>
        <taxon>Gunneridae</taxon>
        <taxon>Pentapetalae</taxon>
        <taxon>asterids</taxon>
        <taxon>Cornales</taxon>
        <taxon>Nyssaceae</taxon>
        <taxon>Nyssa</taxon>
    </lineage>
</organism>
<sequence length="125" mass="12741">MSSSCSCQLGSPPSGEHFFGSPGSNPGLTLTSVLDLSEEHALKMERLMKETSRGERTGGGAGKGSGGSGCTTNVGAGETGDGDTELCSDSGVLNGCCPVSAENLGSGLAKRRKEEWQPPLKIIHD</sequence>
<dbReference type="EMBL" id="CM018041">
    <property type="protein sequence ID" value="KAA8534061.1"/>
    <property type="molecule type" value="Genomic_DNA"/>
</dbReference>
<gene>
    <name evidence="2" type="ORF">F0562_031746</name>
</gene>
<evidence type="ECO:0000256" key="1">
    <source>
        <dbReference type="SAM" id="MobiDB-lite"/>
    </source>
</evidence>
<dbReference type="AlphaFoldDB" id="A0A5J5AYJ8"/>
<reference evidence="2 3" key="1">
    <citation type="submission" date="2019-09" db="EMBL/GenBank/DDBJ databases">
        <title>A chromosome-level genome assembly of the Chinese tupelo Nyssa sinensis.</title>
        <authorList>
            <person name="Yang X."/>
            <person name="Kang M."/>
            <person name="Yang Y."/>
            <person name="Xiong H."/>
            <person name="Wang M."/>
            <person name="Zhang Z."/>
            <person name="Wang Z."/>
            <person name="Wu H."/>
            <person name="Ma T."/>
            <person name="Liu J."/>
            <person name="Xi Z."/>
        </authorList>
    </citation>
    <scope>NUCLEOTIDE SEQUENCE [LARGE SCALE GENOMIC DNA]</scope>
    <source>
        <strain evidence="2">J267</strain>
        <tissue evidence="2">Leaf</tissue>
    </source>
</reference>
<feature type="region of interest" description="Disordered" evidence="1">
    <location>
        <begin position="47"/>
        <end position="77"/>
    </location>
</feature>
<keyword evidence="3" id="KW-1185">Reference proteome</keyword>
<feature type="compositionally biased region" description="Gly residues" evidence="1">
    <location>
        <begin position="57"/>
        <end position="69"/>
    </location>
</feature>
<evidence type="ECO:0000313" key="3">
    <source>
        <dbReference type="Proteomes" id="UP000325577"/>
    </source>
</evidence>